<dbReference type="PANTHER" id="PTHR48106:SF13">
    <property type="entry name" value="QUINONE OXIDOREDUCTASE-RELATED"/>
    <property type="match status" value="1"/>
</dbReference>
<name>A0A3M6TMK8_POCDA</name>
<gene>
    <name evidence="5" type="ORF">pdam_00010262</name>
</gene>
<organism evidence="5 6">
    <name type="scientific">Pocillopora damicornis</name>
    <name type="common">Cauliflower coral</name>
    <name type="synonym">Millepora damicornis</name>
    <dbReference type="NCBI Taxonomy" id="46731"/>
    <lineage>
        <taxon>Eukaryota</taxon>
        <taxon>Metazoa</taxon>
        <taxon>Cnidaria</taxon>
        <taxon>Anthozoa</taxon>
        <taxon>Hexacorallia</taxon>
        <taxon>Scleractinia</taxon>
        <taxon>Astrocoeniina</taxon>
        <taxon>Pocilloporidae</taxon>
        <taxon>Pocillopora</taxon>
    </lineage>
</organism>
<dbReference type="PANTHER" id="PTHR48106">
    <property type="entry name" value="QUINONE OXIDOREDUCTASE PIG3-RELATED"/>
    <property type="match status" value="1"/>
</dbReference>
<keyword evidence="6" id="KW-1185">Reference proteome</keyword>
<sequence length="359" mass="38500">MEVTGQRNLCFECVRSPNNCRKAVHIFSRTMSMKALIVEEFGDSSKLKYSEVLKPEPAEGEVLVKNEICGLNYLDVLVRNGALPLKAVGSGFPLTMGVEAAGTVEKIGVNVTSVSKGERVAYAVVGSGAHAECAKVSASRLVKVPEEISFEQAATSMVQGMTAHYLVHTTGRVKPGDKVLIHAISGGTGSLVCQVAKNAGAFVIGTTSTEAKAAKARKTGADEVILYSQKDFAEEVNRITDGEGVNVIYDGIGKKTFEKDFECLAVQGIVVSFGVVSGTPPPLDLNILAKGSFSVCRPSLFHHIKKEEDLKWRSSEVLNWIKKGEVKFGDFTVLPLSEGKKAYELLESGKSTGKVLMKP</sequence>
<dbReference type="Gene3D" id="3.40.50.720">
    <property type="entry name" value="NAD(P)-binding Rossmann-like Domain"/>
    <property type="match status" value="1"/>
</dbReference>
<evidence type="ECO:0000256" key="1">
    <source>
        <dbReference type="ARBA" id="ARBA00022857"/>
    </source>
</evidence>
<reference evidence="5 6" key="1">
    <citation type="journal article" date="2018" name="Sci. Rep.">
        <title>Comparative analysis of the Pocillopora damicornis genome highlights role of immune system in coral evolution.</title>
        <authorList>
            <person name="Cunning R."/>
            <person name="Bay R.A."/>
            <person name="Gillette P."/>
            <person name="Baker A.C."/>
            <person name="Traylor-Knowles N."/>
        </authorList>
    </citation>
    <scope>NUCLEOTIDE SEQUENCE [LARGE SCALE GENOMIC DNA]</scope>
    <source>
        <strain evidence="5">RSMAS</strain>
        <tissue evidence="5">Whole animal</tissue>
    </source>
</reference>
<protein>
    <recommendedName>
        <fullName evidence="3">Probable quinone oxidoreductase</fullName>
    </recommendedName>
</protein>
<evidence type="ECO:0000256" key="3">
    <source>
        <dbReference type="ARBA" id="ARBA00070796"/>
    </source>
</evidence>
<dbReference type="EMBL" id="RCHS01003326">
    <property type="protein sequence ID" value="RMX42653.1"/>
    <property type="molecule type" value="Genomic_DNA"/>
</dbReference>
<comment type="caution">
    <text evidence="5">The sequence shown here is derived from an EMBL/GenBank/DDBJ whole genome shotgun (WGS) entry which is preliminary data.</text>
</comment>
<dbReference type="Gene3D" id="3.90.180.10">
    <property type="entry name" value="Medium-chain alcohol dehydrogenases, catalytic domain"/>
    <property type="match status" value="1"/>
</dbReference>
<dbReference type="GO" id="GO:0005829">
    <property type="term" value="C:cytosol"/>
    <property type="evidence" value="ECO:0007669"/>
    <property type="project" value="TreeGrafter"/>
</dbReference>
<evidence type="ECO:0000313" key="5">
    <source>
        <dbReference type="EMBL" id="RMX42653.1"/>
    </source>
</evidence>
<dbReference type="SUPFAM" id="SSF51735">
    <property type="entry name" value="NAD(P)-binding Rossmann-fold domains"/>
    <property type="match status" value="1"/>
</dbReference>
<dbReference type="SMART" id="SM00829">
    <property type="entry name" value="PKS_ER"/>
    <property type="match status" value="1"/>
</dbReference>
<keyword evidence="1" id="KW-0521">NADP</keyword>
<dbReference type="FunFam" id="3.40.50.720:FF:000053">
    <property type="entry name" value="Quinone oxidoreductase 1"/>
    <property type="match status" value="1"/>
</dbReference>
<dbReference type="GO" id="GO:0070402">
    <property type="term" value="F:NADPH binding"/>
    <property type="evidence" value="ECO:0007669"/>
    <property type="project" value="TreeGrafter"/>
</dbReference>
<dbReference type="GO" id="GO:0003960">
    <property type="term" value="F:quinone reductase (NADPH) activity"/>
    <property type="evidence" value="ECO:0007669"/>
    <property type="project" value="InterPro"/>
</dbReference>
<accession>A0A3M6TMK8</accession>
<dbReference type="Proteomes" id="UP000275408">
    <property type="component" value="Unassembled WGS sequence"/>
</dbReference>
<evidence type="ECO:0000313" key="6">
    <source>
        <dbReference type="Proteomes" id="UP000275408"/>
    </source>
</evidence>
<dbReference type="InterPro" id="IPR020843">
    <property type="entry name" value="ER"/>
</dbReference>
<evidence type="ECO:0000256" key="2">
    <source>
        <dbReference type="ARBA" id="ARBA00023002"/>
    </source>
</evidence>
<dbReference type="InterPro" id="IPR036291">
    <property type="entry name" value="NAD(P)-bd_dom_sf"/>
</dbReference>
<feature type="domain" description="Enoyl reductase (ER)" evidence="4">
    <location>
        <begin position="42"/>
        <end position="357"/>
    </location>
</feature>
<dbReference type="GO" id="GO:0035925">
    <property type="term" value="F:mRNA 3'-UTR AU-rich region binding"/>
    <property type="evidence" value="ECO:0007669"/>
    <property type="project" value="TreeGrafter"/>
</dbReference>
<dbReference type="CDD" id="cd05286">
    <property type="entry name" value="QOR2"/>
    <property type="match status" value="1"/>
</dbReference>
<keyword evidence="2" id="KW-0560">Oxidoreductase</keyword>
<dbReference type="InterPro" id="IPR011032">
    <property type="entry name" value="GroES-like_sf"/>
</dbReference>
<dbReference type="InterPro" id="IPR047618">
    <property type="entry name" value="QOR-like"/>
</dbReference>
<evidence type="ECO:0000259" key="4">
    <source>
        <dbReference type="SMART" id="SM00829"/>
    </source>
</evidence>
<proteinExistence type="predicted"/>
<dbReference type="OrthoDB" id="3509362at2759"/>
<dbReference type="STRING" id="46731.A0A3M6TMK8"/>
<dbReference type="InterPro" id="IPR013149">
    <property type="entry name" value="ADH-like_C"/>
</dbReference>
<dbReference type="InterPro" id="IPR013154">
    <property type="entry name" value="ADH-like_N"/>
</dbReference>
<dbReference type="AlphaFoldDB" id="A0A3M6TMK8"/>
<dbReference type="Pfam" id="PF08240">
    <property type="entry name" value="ADH_N"/>
    <property type="match status" value="1"/>
</dbReference>
<dbReference type="SUPFAM" id="SSF50129">
    <property type="entry name" value="GroES-like"/>
    <property type="match status" value="1"/>
</dbReference>
<dbReference type="Pfam" id="PF00107">
    <property type="entry name" value="ADH_zinc_N"/>
    <property type="match status" value="1"/>
</dbReference>